<evidence type="ECO:0000256" key="2">
    <source>
        <dbReference type="ARBA" id="ARBA00022630"/>
    </source>
</evidence>
<dbReference type="Pfam" id="PF13534">
    <property type="entry name" value="Fer4_17"/>
    <property type="match status" value="1"/>
</dbReference>
<evidence type="ECO:0000256" key="7">
    <source>
        <dbReference type="ARBA" id="ARBA00023014"/>
    </source>
</evidence>
<evidence type="ECO:0000256" key="4">
    <source>
        <dbReference type="ARBA" id="ARBA00022827"/>
    </source>
</evidence>
<reference evidence="10 11" key="1">
    <citation type="journal article" date="2017" name="Infect. Genet. Evol.">
        <title>Comparative genome analysis of fish pathogen Flavobacterium columnare reveals extensive sequence diversity within the species.</title>
        <authorList>
            <person name="Kayansamruaj P."/>
            <person name="Dong H.T."/>
            <person name="Hirono I."/>
            <person name="Kondo H."/>
            <person name="Senapin S."/>
            <person name="Rodkhum C."/>
        </authorList>
    </citation>
    <scope>NUCLEOTIDE SEQUENCE [LARGE SCALE GENOMIC DNA]</scope>
    <source>
        <strain evidence="10 11">1215</strain>
    </source>
</reference>
<dbReference type="InterPro" id="IPR017900">
    <property type="entry name" value="4Fe4S_Fe_S_CS"/>
</dbReference>
<dbReference type="PANTHER" id="PTHR11748:SF119">
    <property type="entry name" value="D-2-HYDROXYGLUTARATE DEHYDROGENASE"/>
    <property type="match status" value="1"/>
</dbReference>
<dbReference type="InterPro" id="IPR016169">
    <property type="entry name" value="FAD-bd_PCMH_sub2"/>
</dbReference>
<keyword evidence="6" id="KW-0408">Iron</keyword>
<dbReference type="Gene3D" id="3.30.465.10">
    <property type="match status" value="1"/>
</dbReference>
<comment type="cofactor">
    <cofactor evidence="1">
        <name>FAD</name>
        <dbReference type="ChEBI" id="CHEBI:57692"/>
    </cofactor>
</comment>
<protein>
    <submittedName>
        <fullName evidence="10">FAD-binding oxidoreductase</fullName>
    </submittedName>
</protein>
<keyword evidence="5" id="KW-0560">Oxidoreductase</keyword>
<evidence type="ECO:0000256" key="1">
    <source>
        <dbReference type="ARBA" id="ARBA00001974"/>
    </source>
</evidence>
<dbReference type="GO" id="GO:0004458">
    <property type="term" value="F:D-lactate dehydrogenase (cytochrome) activity"/>
    <property type="evidence" value="ECO:0007669"/>
    <property type="project" value="TreeGrafter"/>
</dbReference>
<dbReference type="InterPro" id="IPR006094">
    <property type="entry name" value="Oxid_FAD_bind_N"/>
</dbReference>
<comment type="caution">
    <text evidence="10">The sequence shown here is derived from an EMBL/GenBank/DDBJ whole genome shotgun (WGS) entry which is preliminary data.</text>
</comment>
<evidence type="ECO:0000259" key="8">
    <source>
        <dbReference type="PROSITE" id="PS51379"/>
    </source>
</evidence>
<dbReference type="GO" id="GO:1903457">
    <property type="term" value="P:lactate catabolic process"/>
    <property type="evidence" value="ECO:0007669"/>
    <property type="project" value="TreeGrafter"/>
</dbReference>
<dbReference type="SUPFAM" id="SSF46548">
    <property type="entry name" value="alpha-helical ferredoxin"/>
    <property type="match status" value="1"/>
</dbReference>
<dbReference type="GO" id="GO:0046872">
    <property type="term" value="F:metal ion binding"/>
    <property type="evidence" value="ECO:0007669"/>
    <property type="project" value="UniProtKB-KW"/>
</dbReference>
<dbReference type="InterPro" id="IPR016166">
    <property type="entry name" value="FAD-bd_PCMH"/>
</dbReference>
<evidence type="ECO:0000313" key="11">
    <source>
        <dbReference type="Proteomes" id="UP000197768"/>
    </source>
</evidence>
<dbReference type="RefSeq" id="WP_088393179.1">
    <property type="nucleotide sequence ID" value="NZ_MTCZ01000086.1"/>
</dbReference>
<dbReference type="PROSITE" id="PS51387">
    <property type="entry name" value="FAD_PCMH"/>
    <property type="match status" value="1"/>
</dbReference>
<keyword evidence="4" id="KW-0274">FAD</keyword>
<dbReference type="Gene3D" id="3.30.70.2740">
    <property type="match status" value="1"/>
</dbReference>
<dbReference type="EMBL" id="MTCZ01000086">
    <property type="protein sequence ID" value="OWP83703.1"/>
    <property type="molecule type" value="Genomic_DNA"/>
</dbReference>
<evidence type="ECO:0000256" key="5">
    <source>
        <dbReference type="ARBA" id="ARBA00023002"/>
    </source>
</evidence>
<dbReference type="InterPro" id="IPR036318">
    <property type="entry name" value="FAD-bd_PCMH-like_sf"/>
</dbReference>
<dbReference type="PROSITE" id="PS00198">
    <property type="entry name" value="4FE4S_FER_1"/>
    <property type="match status" value="1"/>
</dbReference>
<dbReference type="Pfam" id="PF01565">
    <property type="entry name" value="FAD_binding_4"/>
    <property type="match status" value="1"/>
</dbReference>
<organism evidence="10 11">
    <name type="scientific">Flavobacterium davisii</name>
    <dbReference type="NCBI Taxonomy" id="2906077"/>
    <lineage>
        <taxon>Bacteria</taxon>
        <taxon>Pseudomonadati</taxon>
        <taxon>Bacteroidota</taxon>
        <taxon>Flavobacteriia</taxon>
        <taxon>Flavobacteriales</taxon>
        <taxon>Flavobacteriaceae</taxon>
        <taxon>Flavobacterium</taxon>
    </lineage>
</organism>
<dbReference type="Proteomes" id="UP000197768">
    <property type="component" value="Unassembled WGS sequence"/>
</dbReference>
<dbReference type="GO" id="GO:0051536">
    <property type="term" value="F:iron-sulfur cluster binding"/>
    <property type="evidence" value="ECO:0007669"/>
    <property type="project" value="UniProtKB-KW"/>
</dbReference>
<keyword evidence="3" id="KW-0479">Metal-binding</keyword>
<dbReference type="Pfam" id="PF02913">
    <property type="entry name" value="FAD-oxidase_C"/>
    <property type="match status" value="1"/>
</dbReference>
<dbReference type="GO" id="GO:0008720">
    <property type="term" value="F:D-lactate dehydrogenase (NAD+) activity"/>
    <property type="evidence" value="ECO:0007669"/>
    <property type="project" value="TreeGrafter"/>
</dbReference>
<dbReference type="AlphaFoldDB" id="A0A246GHI8"/>
<proteinExistence type="predicted"/>
<feature type="domain" description="FAD-binding PCMH-type" evidence="9">
    <location>
        <begin position="31"/>
        <end position="274"/>
    </location>
</feature>
<sequence>MKLDVLAQSLKGKLYHDKTMRTLYATDASAYREMPMAVAVPESKEDIKKIIDFARANQLSVIPRAAGTSLAGQVVGQGIVVDISQKFTSILSVNKEEKSAWVEPGVIRDELNLHLKNYGLFFGPETSTSNRCMIGGMVGNNACGARSVIYGSTREHLLEIKGFLADGNEVTFGELTNEEFDAKCQGINVVSELEQNIYLQAKEILSNPVNQELFNTNYPKKTIPRRNTGYALDLLADTAPFGNFQEKFNFCKLIAGSEGTLFFSTEIKLNLVDALKPKAGLVCVHCNSINESLKANLIALEYNPDSIELIDHYILDCTKENIEQSKNRFFVQGDPKAILVVEFLRDTIEEIQETAQKMEKQMKAAGLGYHFPIVYGEDTNKVWNLRKAGLGLLSNIPGDAKAVAVIEDTAVAVEDLPDFIEEFNQILESRNLYCVHYAHAATGELHLRPIIDLKTKEGTAMFRTIATDIAHLVKKYKGSLSGEHGDGRLRGEFIPLMLGNEIYQMFIQVKNTWDPWNVFNPNKIVNTPPMDTSLRYQAGQLTPMPQTYFDFSDLNGFVRSAEMCNGSGDCRKTEKSGGTMCPSYMATRNEKHTTRARANILRETITHSKKTNPFDHEEIIDVLDLCLSCKGCKSECPSNVDMAKLKAEALQQYHDKNGIKFRSKLIGHTPRVNKLFENTPFLYNLSTKGFLGTLIKKTTGFATKRSLPEMHKITFEKWITQFNQEGTFVNGNVYLYNDEFLNYFDVTIGQTAVKLLNKLGYKVIVLEIGMSGRTYLSKGMIKIAREIAEKNIKKIDDLLPQNAVLVGIEPSAILTFRDEYPDLCRGELKDKAKQMAKRTFLIEEFLTQEIEKGKITSESFTDKEERVRMHGHCFQKALSSLVPLKQILSLPKNYTVLNIPSGCCGMAGSFGYEKEHYQISMNIGELVLFPTIRQEAKETIISASGTSCRHQIADGTGRMAEHPVEILYKALK</sequence>
<evidence type="ECO:0000259" key="9">
    <source>
        <dbReference type="PROSITE" id="PS51387"/>
    </source>
</evidence>
<evidence type="ECO:0000256" key="3">
    <source>
        <dbReference type="ARBA" id="ARBA00022723"/>
    </source>
</evidence>
<evidence type="ECO:0000313" key="10">
    <source>
        <dbReference type="EMBL" id="OWP83703.1"/>
    </source>
</evidence>
<keyword evidence="2" id="KW-0285">Flavoprotein</keyword>
<dbReference type="PROSITE" id="PS51379">
    <property type="entry name" value="4FE4S_FER_2"/>
    <property type="match status" value="1"/>
</dbReference>
<dbReference type="SUPFAM" id="SSF55103">
    <property type="entry name" value="FAD-linked oxidases, C-terminal domain"/>
    <property type="match status" value="1"/>
</dbReference>
<feature type="domain" description="4Fe-4S ferredoxin-type" evidence="8">
    <location>
        <begin position="616"/>
        <end position="648"/>
    </location>
</feature>
<dbReference type="InterPro" id="IPR016164">
    <property type="entry name" value="FAD-linked_Oxase-like_C"/>
</dbReference>
<dbReference type="PANTHER" id="PTHR11748">
    <property type="entry name" value="D-LACTATE DEHYDROGENASE"/>
    <property type="match status" value="1"/>
</dbReference>
<dbReference type="InterPro" id="IPR017896">
    <property type="entry name" value="4Fe4S_Fe-S-bd"/>
</dbReference>
<evidence type="ECO:0000256" key="6">
    <source>
        <dbReference type="ARBA" id="ARBA00023004"/>
    </source>
</evidence>
<gene>
    <name evidence="10" type="ORF">BWK59_09125</name>
</gene>
<name>A0A246GHI8_9FLAO</name>
<accession>A0A246GHI8</accession>
<dbReference type="GO" id="GO:0071949">
    <property type="term" value="F:FAD binding"/>
    <property type="evidence" value="ECO:0007669"/>
    <property type="project" value="InterPro"/>
</dbReference>
<dbReference type="InterPro" id="IPR004113">
    <property type="entry name" value="FAD-bd_oxidored_4_C"/>
</dbReference>
<keyword evidence="7" id="KW-0411">Iron-sulfur</keyword>
<dbReference type="SUPFAM" id="SSF56176">
    <property type="entry name" value="FAD-binding/transporter-associated domain-like"/>
    <property type="match status" value="1"/>
</dbReference>